<dbReference type="GO" id="GO:0071897">
    <property type="term" value="P:DNA biosynthetic process"/>
    <property type="evidence" value="ECO:0007669"/>
    <property type="project" value="UniProtKB-KW"/>
</dbReference>
<dbReference type="InterPro" id="IPR013344">
    <property type="entry name" value="RNR_NrdJ/NrdZ"/>
</dbReference>
<evidence type="ECO:0000256" key="14">
    <source>
        <dbReference type="SAM" id="MobiDB-lite"/>
    </source>
</evidence>
<dbReference type="NCBIfam" id="TIGR02504">
    <property type="entry name" value="NrdJ_Z"/>
    <property type="match status" value="1"/>
</dbReference>
<comment type="catalytic activity">
    <reaction evidence="12 13">
        <text>a 2'-deoxyribonucleoside 5'-diphosphate + [thioredoxin]-disulfide + H2O = a ribonucleoside 5'-diphosphate + [thioredoxin]-dithiol</text>
        <dbReference type="Rhea" id="RHEA:23252"/>
        <dbReference type="Rhea" id="RHEA-COMP:10698"/>
        <dbReference type="Rhea" id="RHEA-COMP:10700"/>
        <dbReference type="ChEBI" id="CHEBI:15377"/>
        <dbReference type="ChEBI" id="CHEBI:29950"/>
        <dbReference type="ChEBI" id="CHEBI:50058"/>
        <dbReference type="ChEBI" id="CHEBI:57930"/>
        <dbReference type="ChEBI" id="CHEBI:73316"/>
        <dbReference type="EC" id="1.17.4.1"/>
    </reaction>
</comment>
<dbReference type="InterPro" id="IPR024434">
    <property type="entry name" value="TSCPD_dom"/>
</dbReference>
<dbReference type="CDD" id="cd02888">
    <property type="entry name" value="RNR_II_dimer"/>
    <property type="match status" value="1"/>
</dbReference>
<evidence type="ECO:0000259" key="16">
    <source>
        <dbReference type="Pfam" id="PF08471"/>
    </source>
</evidence>
<keyword evidence="8 13" id="KW-0560">Oxidoreductase</keyword>
<name>A0A5B9QR18_9BACT</name>
<feature type="domain" description="Ribonucleotide reductase large subunit C-terminal" evidence="15">
    <location>
        <begin position="205"/>
        <end position="745"/>
    </location>
</feature>
<protein>
    <recommendedName>
        <fullName evidence="4 13">Vitamin B12-dependent ribonucleotide reductase</fullName>
        <ecNumber evidence="3 13">1.17.4.1</ecNumber>
    </recommendedName>
</protein>
<sequence length="1019" mass="111652">MASVISTPARADLQARLQQQQGIEYARGQFGSALETRGPGLNIQADFCPQDVDSPFDTTEWELRSAAIKDESGNALFSQNDCEVPADWSQLATNVVVSKYFYGDPSNPGERERSVRQLVHRVTRTIADWGLQDGYFDSPEDGENFYRDLTWLCVHQHGAFNSPVWFNVGLFHQYGVEGAKCNWRWNRELGEVDQPENPYEFPQGSACFIQAVEDNMEDIMRLACSEAMLFKFGSGTGTDLSTIRSCRERLSGGGTPSGPLSFMRVYDSIAGVVKSGGKTRRAAKMQSLKVWHPDVLEFVQSKWNEEKKAHALIREGYEANFNGEAYSSVCFQNANLSVRVTDDYMQAVREGKRWKTRWIDSKAADLDPPEYDAKELLNQMAECAWHCGDPGVQYDSTINRWHTCPNSGRINASNPCSEYMFLDNTACNLASINLQKFVRGDGSFDAERFQKAARIFFIAQEILVDHASYPTDDIARNSHRFRPLGLGYSNLGSVIMTSGIPYDSDAARSVCGSLTALLHGTANLTSAEIAGVVGPFEGYADNEKPMLGVMQMHRDAVEEIRDEGPAELKDAARKLWDKVLELGEKHGFRNAQATVLAPTGTISFMMDCDTTGIEPDIALVKYKQLAGGGMLKIVNGTVAAGLRTLGYDEPQIKAIIQYIDQHDTIEGAPELKDDHLPVFDCAFKPAGGVRSIPWQAHVTMMAAAQPFLSGAISKTVNMPNDVTPQDIADAYFWGWELGLKAIAIYRDGSKQSQPLNTKSDDKDVQAATEVITKTVEKIVYKPRRERLQDTRQSLTHKFSIGGHEGYLCVGLYPDGRPGELFITMAKEGSTIGGIMDAFGTAISMALQYGVPLEVLVNKFSHTRFEPMGHTTNPDIRIAKSVVDYIFRYLGIHFLAGYREASVPSAPAPTPAASTNGGEAKKSSDANGSTAKLGGNGPVIDSTSTSARFTGAKLDLAALERAGVSRNLGLEEGKSAPAGRSDQFARFQSDAPSCDNCGSITVRNGNCYLCHNCGNSMGCS</sequence>
<dbReference type="Pfam" id="PF08471">
    <property type="entry name" value="Ribonuc_red_2_N"/>
    <property type="match status" value="1"/>
</dbReference>
<dbReference type="Gene3D" id="3.20.70.20">
    <property type="match status" value="1"/>
</dbReference>
<reference evidence="18 19" key="1">
    <citation type="submission" date="2019-08" db="EMBL/GenBank/DDBJ databases">
        <title>Deep-cultivation of Planctomycetes and their phenomic and genomic characterization uncovers novel biology.</title>
        <authorList>
            <person name="Wiegand S."/>
            <person name="Jogler M."/>
            <person name="Boedeker C."/>
            <person name="Pinto D."/>
            <person name="Vollmers J."/>
            <person name="Rivas-Marin E."/>
            <person name="Kohn T."/>
            <person name="Peeters S.H."/>
            <person name="Heuer A."/>
            <person name="Rast P."/>
            <person name="Oberbeckmann S."/>
            <person name="Bunk B."/>
            <person name="Jeske O."/>
            <person name="Meyerdierks A."/>
            <person name="Storesund J.E."/>
            <person name="Kallscheuer N."/>
            <person name="Luecker S."/>
            <person name="Lage O.M."/>
            <person name="Pohl T."/>
            <person name="Merkel B.J."/>
            <person name="Hornburger P."/>
            <person name="Mueller R.-W."/>
            <person name="Bruemmer F."/>
            <person name="Labrenz M."/>
            <person name="Spormann A.M."/>
            <person name="Op den Camp H."/>
            <person name="Overmann J."/>
            <person name="Amann R."/>
            <person name="Jetten M.S.M."/>
            <person name="Mascher T."/>
            <person name="Medema M.H."/>
            <person name="Devos D.P."/>
            <person name="Kaster A.-K."/>
            <person name="Ovreas L."/>
            <person name="Rohde M."/>
            <person name="Galperin M.Y."/>
            <person name="Jogler C."/>
        </authorList>
    </citation>
    <scope>NUCLEOTIDE SEQUENCE [LARGE SCALE GENOMIC DNA]</scope>
    <source>
        <strain evidence="18 19">UC8</strain>
    </source>
</reference>
<evidence type="ECO:0000256" key="11">
    <source>
        <dbReference type="ARBA" id="ARBA00025437"/>
    </source>
</evidence>
<evidence type="ECO:0000256" key="7">
    <source>
        <dbReference type="ARBA" id="ARBA00022741"/>
    </source>
</evidence>
<comment type="function">
    <text evidence="11 13">Catalyzes the reduction of ribonucleotides to deoxyribonucleotides. May function to provide a pool of deoxyribonucleotide precursors for DNA repair during oxygen limitation and/or for immediate growth after restoration of oxygen.</text>
</comment>
<evidence type="ECO:0000256" key="9">
    <source>
        <dbReference type="ARBA" id="ARBA00023157"/>
    </source>
</evidence>
<evidence type="ECO:0000256" key="8">
    <source>
        <dbReference type="ARBA" id="ARBA00023002"/>
    </source>
</evidence>
<keyword evidence="5 13" id="KW-0846">Cobalamin</keyword>
<evidence type="ECO:0000256" key="6">
    <source>
        <dbReference type="ARBA" id="ARBA00022634"/>
    </source>
</evidence>
<dbReference type="SUPFAM" id="SSF51998">
    <property type="entry name" value="PFL-like glycyl radical enzymes"/>
    <property type="match status" value="1"/>
</dbReference>
<dbReference type="Pfam" id="PF02867">
    <property type="entry name" value="Ribonuc_red_lgC"/>
    <property type="match status" value="1"/>
</dbReference>
<dbReference type="PRINTS" id="PR01183">
    <property type="entry name" value="RIBORDTASEM1"/>
</dbReference>
<keyword evidence="10 13" id="KW-0170">Cobalt</keyword>
<dbReference type="GO" id="GO:0004748">
    <property type="term" value="F:ribonucleoside-diphosphate reductase activity, thioredoxin disulfide as acceptor"/>
    <property type="evidence" value="ECO:0007669"/>
    <property type="project" value="UniProtKB-EC"/>
</dbReference>
<evidence type="ECO:0000313" key="19">
    <source>
        <dbReference type="Proteomes" id="UP000325286"/>
    </source>
</evidence>
<evidence type="ECO:0000256" key="13">
    <source>
        <dbReference type="RuleBase" id="RU364064"/>
    </source>
</evidence>
<keyword evidence="6 13" id="KW-0237">DNA synthesis</keyword>
<dbReference type="Proteomes" id="UP000325286">
    <property type="component" value="Chromosome"/>
</dbReference>
<evidence type="ECO:0000259" key="15">
    <source>
        <dbReference type="Pfam" id="PF02867"/>
    </source>
</evidence>
<comment type="cofactor">
    <cofactor evidence="1 13">
        <name>adenosylcob(III)alamin</name>
        <dbReference type="ChEBI" id="CHEBI:18408"/>
    </cofactor>
</comment>
<evidence type="ECO:0000256" key="1">
    <source>
        <dbReference type="ARBA" id="ARBA00001922"/>
    </source>
</evidence>
<keyword evidence="7 13" id="KW-0547">Nucleotide-binding</keyword>
<evidence type="ECO:0000256" key="5">
    <source>
        <dbReference type="ARBA" id="ARBA00022628"/>
    </source>
</evidence>
<dbReference type="InterPro" id="IPR013678">
    <property type="entry name" value="RNR_2_N"/>
</dbReference>
<keyword evidence="9" id="KW-1015">Disulfide bond</keyword>
<dbReference type="NCBIfam" id="NF005122">
    <property type="entry name" value="PRK06556.1"/>
    <property type="match status" value="1"/>
</dbReference>
<dbReference type="RefSeq" id="WP_068142627.1">
    <property type="nucleotide sequence ID" value="NZ_CP042914.1"/>
</dbReference>
<comment type="similarity">
    <text evidence="2 13">Belongs to the ribonucleoside diphosphate reductase class-2 family.</text>
</comment>
<dbReference type="Pfam" id="PF12637">
    <property type="entry name" value="TSCPD"/>
    <property type="match status" value="1"/>
</dbReference>
<organism evidence="18 19">
    <name type="scientific">Roseimaritima ulvae</name>
    <dbReference type="NCBI Taxonomy" id="980254"/>
    <lineage>
        <taxon>Bacteria</taxon>
        <taxon>Pseudomonadati</taxon>
        <taxon>Planctomycetota</taxon>
        <taxon>Planctomycetia</taxon>
        <taxon>Pirellulales</taxon>
        <taxon>Pirellulaceae</taxon>
        <taxon>Roseimaritima</taxon>
    </lineage>
</organism>
<dbReference type="GO" id="GO:0000166">
    <property type="term" value="F:nucleotide binding"/>
    <property type="evidence" value="ECO:0007669"/>
    <property type="project" value="UniProtKB-KW"/>
</dbReference>
<dbReference type="InterPro" id="IPR000788">
    <property type="entry name" value="RNR_lg_C"/>
</dbReference>
<dbReference type="AlphaFoldDB" id="A0A5B9QR18"/>
<proteinExistence type="inferred from homology"/>
<dbReference type="GO" id="GO:0050897">
    <property type="term" value="F:cobalt ion binding"/>
    <property type="evidence" value="ECO:0007669"/>
    <property type="project" value="InterPro"/>
</dbReference>
<evidence type="ECO:0000256" key="4">
    <source>
        <dbReference type="ARBA" id="ARBA00014409"/>
    </source>
</evidence>
<evidence type="ECO:0000259" key="17">
    <source>
        <dbReference type="Pfam" id="PF12637"/>
    </source>
</evidence>
<dbReference type="PANTHER" id="PTHR43371:SF1">
    <property type="entry name" value="RIBONUCLEOSIDE-DIPHOSPHATE REDUCTASE"/>
    <property type="match status" value="1"/>
</dbReference>
<evidence type="ECO:0000256" key="2">
    <source>
        <dbReference type="ARBA" id="ARBA00007405"/>
    </source>
</evidence>
<dbReference type="InterPro" id="IPR050862">
    <property type="entry name" value="RdRp_reductase_class-2"/>
</dbReference>
<evidence type="ECO:0000256" key="10">
    <source>
        <dbReference type="ARBA" id="ARBA00023285"/>
    </source>
</evidence>
<feature type="region of interest" description="Disordered" evidence="14">
    <location>
        <begin position="904"/>
        <end position="938"/>
    </location>
</feature>
<evidence type="ECO:0000313" key="18">
    <source>
        <dbReference type="EMBL" id="QEG40359.1"/>
    </source>
</evidence>
<feature type="domain" description="Ribonucleotide reductase class II vitamin B12-dependent N-terminal" evidence="16">
    <location>
        <begin position="64"/>
        <end position="156"/>
    </location>
</feature>
<feature type="domain" description="TSCPD" evidence="17">
    <location>
        <begin position="787"/>
        <end position="892"/>
    </location>
</feature>
<dbReference type="OrthoDB" id="9762933at2"/>
<dbReference type="EMBL" id="CP042914">
    <property type="protein sequence ID" value="QEG40359.1"/>
    <property type="molecule type" value="Genomic_DNA"/>
</dbReference>
<evidence type="ECO:0000256" key="12">
    <source>
        <dbReference type="ARBA" id="ARBA00047754"/>
    </source>
</evidence>
<accession>A0A5B9QR18</accession>
<evidence type="ECO:0000256" key="3">
    <source>
        <dbReference type="ARBA" id="ARBA00012274"/>
    </source>
</evidence>
<keyword evidence="19" id="KW-1185">Reference proteome</keyword>
<gene>
    <name evidence="18" type="primary">nrdJ</name>
    <name evidence="18" type="ORF">UC8_23680</name>
</gene>
<dbReference type="PANTHER" id="PTHR43371">
    <property type="entry name" value="VITAMIN B12-DEPENDENT RIBONUCLEOTIDE REDUCTASE"/>
    <property type="match status" value="1"/>
</dbReference>
<dbReference type="EC" id="1.17.4.1" evidence="3 13"/>
<dbReference type="KEGG" id="rul:UC8_23680"/>
<dbReference type="GO" id="GO:0031419">
    <property type="term" value="F:cobalamin binding"/>
    <property type="evidence" value="ECO:0007669"/>
    <property type="project" value="UniProtKB-KW"/>
</dbReference>